<dbReference type="RefSeq" id="XP_031550268.1">
    <property type="nucleotide sequence ID" value="XM_031694408.1"/>
</dbReference>
<reference evidence="4" key="1">
    <citation type="submission" date="2025-08" db="UniProtKB">
        <authorList>
            <consortium name="RefSeq"/>
        </authorList>
    </citation>
    <scope>IDENTIFICATION</scope>
</reference>
<feature type="chain" id="PRO_5028219308" evidence="1">
    <location>
        <begin position="31"/>
        <end position="126"/>
    </location>
</feature>
<proteinExistence type="predicted"/>
<dbReference type="Pfam" id="PF00024">
    <property type="entry name" value="PAN_1"/>
    <property type="match status" value="1"/>
</dbReference>
<feature type="non-terminal residue" evidence="4">
    <location>
        <position position="126"/>
    </location>
</feature>
<organism evidence="3 4">
    <name type="scientific">Actinia tenebrosa</name>
    <name type="common">Australian red waratah sea anemone</name>
    <dbReference type="NCBI Taxonomy" id="6105"/>
    <lineage>
        <taxon>Eukaryota</taxon>
        <taxon>Metazoa</taxon>
        <taxon>Cnidaria</taxon>
        <taxon>Anthozoa</taxon>
        <taxon>Hexacorallia</taxon>
        <taxon>Actiniaria</taxon>
        <taxon>Actiniidae</taxon>
        <taxon>Actinia</taxon>
    </lineage>
</organism>
<protein>
    <submittedName>
        <fullName evidence="4">Uncharacterized protein LOC116287721</fullName>
    </submittedName>
</protein>
<dbReference type="GeneID" id="116287721"/>
<dbReference type="SUPFAM" id="SSF57414">
    <property type="entry name" value="Hairpin loop containing domain-like"/>
    <property type="match status" value="1"/>
</dbReference>
<dbReference type="AlphaFoldDB" id="A0A6P8H3X9"/>
<name>A0A6P8H3X9_ACTTE</name>
<keyword evidence="3" id="KW-1185">Reference proteome</keyword>
<gene>
    <name evidence="4" type="primary">LOC116287721</name>
</gene>
<accession>A0A6P8H3X9</accession>
<dbReference type="InParanoid" id="A0A6P8H3X9"/>
<sequence length="126" mass="14433">MKNRLVGQNWNSFLFVLVSLLIVQFQETLGDCKNMILLPEQQGYNLRHHSVQNLTDVTKDVCQITCYMHESCMSYNYYTRSAICEINDSDEYRNPDDLVNKEDSMYIGTDNACKSSPCPSNATCTP</sequence>
<dbReference type="PROSITE" id="PS50948">
    <property type="entry name" value="PAN"/>
    <property type="match status" value="1"/>
</dbReference>
<evidence type="ECO:0000313" key="4">
    <source>
        <dbReference type="RefSeq" id="XP_031550268.1"/>
    </source>
</evidence>
<dbReference type="KEGG" id="aten:116287721"/>
<feature type="domain" description="Apple" evidence="2">
    <location>
        <begin position="32"/>
        <end position="113"/>
    </location>
</feature>
<keyword evidence="1" id="KW-0732">Signal</keyword>
<dbReference type="OrthoDB" id="5944977at2759"/>
<evidence type="ECO:0000256" key="1">
    <source>
        <dbReference type="SAM" id="SignalP"/>
    </source>
</evidence>
<dbReference type="InterPro" id="IPR003609">
    <property type="entry name" value="Pan_app"/>
</dbReference>
<feature type="signal peptide" evidence="1">
    <location>
        <begin position="1"/>
        <end position="30"/>
    </location>
</feature>
<evidence type="ECO:0000259" key="2">
    <source>
        <dbReference type="PROSITE" id="PS50948"/>
    </source>
</evidence>
<evidence type="ECO:0000313" key="3">
    <source>
        <dbReference type="Proteomes" id="UP000515163"/>
    </source>
</evidence>
<dbReference type="Proteomes" id="UP000515163">
    <property type="component" value="Unplaced"/>
</dbReference>